<dbReference type="AlphaFoldDB" id="A0A2T6AT46"/>
<dbReference type="Proteomes" id="UP000244224">
    <property type="component" value="Unassembled WGS sequence"/>
</dbReference>
<protein>
    <submittedName>
        <fullName evidence="1">Major capsid protein E</fullName>
    </submittedName>
</protein>
<dbReference type="RefSeq" id="WP_108129996.1">
    <property type="nucleotide sequence ID" value="NZ_QBKP01000014.1"/>
</dbReference>
<dbReference type="InterPro" id="IPR005564">
    <property type="entry name" value="Major_capsid_GpE"/>
</dbReference>
<name>A0A2T6AT46_9RHOB</name>
<evidence type="ECO:0000313" key="1">
    <source>
        <dbReference type="EMBL" id="PTX46983.1"/>
    </source>
</evidence>
<sequence length="354" mass="39314">MNMRPMNFQEMRFAVEDTKPQVRLFSDRIFKHSYQADNDLIHIEKIPMASNIVAPTVNPRLSGPAVGNQGTKTMVLTPSYFRLTSPVEPSGIYTGTDKNKLSYMYDANPMNRLAKERKRVNNEHISRIEEGWELQAAQAAITGKVNVYYEGSTVSEVDYHRDPALTVVKTSGTFWDEDEDLILEDIQSMIDRIYDLTGETAVHALMGRNVASRVRKSARKGALKDLLDKRYQPDGTSLVTGLTKPGELVEIGNIGGLIDAYEYKVKFRVPRDGGLEVVQPLGDNQICLLTDDILGINAHGAIKNRAANYVAAKIFAQNYVEGNAPQYEFMSHESAPLAIVADANRTALMTVLGA</sequence>
<dbReference type="Gene3D" id="3.30.1930.10">
    <property type="entry name" value="capsid protein of prophage domain"/>
    <property type="match status" value="1"/>
</dbReference>
<dbReference type="Gene3D" id="3.15.30.10">
    <property type="entry name" value="putative capsid protein of prophage domain like"/>
    <property type="match status" value="1"/>
</dbReference>
<evidence type="ECO:0000313" key="2">
    <source>
        <dbReference type="Proteomes" id="UP000244224"/>
    </source>
</evidence>
<dbReference type="OrthoDB" id="5449178at2"/>
<proteinExistence type="predicted"/>
<organism evidence="1 2">
    <name type="scientific">Gemmobacter caeni</name>
    <dbReference type="NCBI Taxonomy" id="589035"/>
    <lineage>
        <taxon>Bacteria</taxon>
        <taxon>Pseudomonadati</taxon>
        <taxon>Pseudomonadota</taxon>
        <taxon>Alphaproteobacteria</taxon>
        <taxon>Rhodobacterales</taxon>
        <taxon>Paracoccaceae</taxon>
        <taxon>Gemmobacter</taxon>
    </lineage>
</organism>
<accession>A0A2T6AT46</accession>
<dbReference type="Pfam" id="PF03864">
    <property type="entry name" value="Phage_cap_E"/>
    <property type="match status" value="1"/>
</dbReference>
<reference evidence="1 2" key="1">
    <citation type="submission" date="2018-04" db="EMBL/GenBank/DDBJ databases">
        <title>Genomic Encyclopedia of Archaeal and Bacterial Type Strains, Phase II (KMG-II): from individual species to whole genera.</title>
        <authorList>
            <person name="Goeker M."/>
        </authorList>
    </citation>
    <scope>NUCLEOTIDE SEQUENCE [LARGE SCALE GENOMIC DNA]</scope>
    <source>
        <strain evidence="1 2">DSM 21823</strain>
    </source>
</reference>
<comment type="caution">
    <text evidence="1">The sequence shown here is derived from an EMBL/GenBank/DDBJ whole genome shotgun (WGS) entry which is preliminary data.</text>
</comment>
<keyword evidence="2" id="KW-1185">Reference proteome</keyword>
<dbReference type="EMBL" id="QBKP01000014">
    <property type="protein sequence ID" value="PTX46983.1"/>
    <property type="molecule type" value="Genomic_DNA"/>
</dbReference>
<gene>
    <name evidence="1" type="ORF">C8N34_1143</name>
</gene>